<keyword evidence="1" id="KW-0479">Metal-binding</keyword>
<evidence type="ECO:0000313" key="7">
    <source>
        <dbReference type="EnsemblPlants" id="KQL25833"/>
    </source>
</evidence>
<dbReference type="PANTHER" id="PTHR12999">
    <property type="entry name" value="ZINC FINGER RAN-BINDING DOMAIN-CONTAINING PROTEIN 2 ZRANB2-RELATED"/>
    <property type="match status" value="1"/>
</dbReference>
<keyword evidence="2 4" id="KW-0863">Zinc-finger</keyword>
<keyword evidence="8" id="KW-1185">Reference proteome</keyword>
<dbReference type="HOGENOM" id="CLU_060846_0_0_1"/>
<evidence type="ECO:0000256" key="3">
    <source>
        <dbReference type="ARBA" id="ARBA00022833"/>
    </source>
</evidence>
<sequence>MVLRIVAEEVVEQDAAPEIDPAHGAGLAADHGGGDVGLSRPTLTGIFTGRPAAARPATPTSGPTSRPQSRTGGACTCPEWNRQSAWQSGSSLLPLLLPPPPPPLPLPCSVSSPMASAKFGAVAQVENRGALSKRSRNDVSVREGDWNCPQCGNVNFSFRNVCNRGACGAPRPSPSPSPRMMPAPPPAGYDRSPLFYGGGGGAPSPIPLGSGSYGAPYPHLGMRYGYGPPVGAPGSYGLFSSYGQPGPMGGMGYGPGPDLGRYSYGFRGSPMPVSSPWSGGALVENSDSIASRKRRGGPDGLSEGDWTCPKCDNINFSFRNTCNMKKCGAPRPTPGAPMGSSRKDNKDAPEGSWNCPECNNLNYPFRTVCNRKGCSYSKPAPTNN</sequence>
<dbReference type="Proteomes" id="UP000004995">
    <property type="component" value="Unassembled WGS sequence"/>
</dbReference>
<protein>
    <recommendedName>
        <fullName evidence="6">RanBP2-type domain-containing protein</fullName>
    </recommendedName>
</protein>
<feature type="region of interest" description="Disordered" evidence="5">
    <location>
        <begin position="331"/>
        <end position="355"/>
    </location>
</feature>
<dbReference type="InParanoid" id="K3ZU63"/>
<accession>K3ZU63</accession>
<reference evidence="7" key="2">
    <citation type="submission" date="2018-08" db="UniProtKB">
        <authorList>
            <consortium name="EnsemblPlants"/>
        </authorList>
    </citation>
    <scope>IDENTIFICATION</scope>
    <source>
        <strain evidence="7">Yugu1</strain>
    </source>
</reference>
<keyword evidence="3" id="KW-0862">Zinc</keyword>
<dbReference type="AlphaFoldDB" id="K3ZU63"/>
<evidence type="ECO:0000256" key="5">
    <source>
        <dbReference type="SAM" id="MobiDB-lite"/>
    </source>
</evidence>
<feature type="region of interest" description="Disordered" evidence="5">
    <location>
        <begin position="16"/>
        <end position="76"/>
    </location>
</feature>
<proteinExistence type="predicted"/>
<feature type="compositionally biased region" description="Low complexity" evidence="5">
    <location>
        <begin position="48"/>
        <end position="67"/>
    </location>
</feature>
<dbReference type="PROSITE" id="PS50199">
    <property type="entry name" value="ZF_RANBP2_2"/>
    <property type="match status" value="1"/>
</dbReference>
<evidence type="ECO:0000256" key="2">
    <source>
        <dbReference type="ARBA" id="ARBA00022771"/>
    </source>
</evidence>
<dbReference type="GO" id="GO:0008270">
    <property type="term" value="F:zinc ion binding"/>
    <property type="evidence" value="ECO:0007669"/>
    <property type="project" value="UniProtKB-KW"/>
</dbReference>
<feature type="domain" description="RanBP2-type" evidence="6">
    <location>
        <begin position="142"/>
        <end position="173"/>
    </location>
</feature>
<dbReference type="SUPFAM" id="SSF90209">
    <property type="entry name" value="Ran binding protein zinc finger-like"/>
    <property type="match status" value="3"/>
</dbReference>
<organism evidence="7 8">
    <name type="scientific">Setaria italica</name>
    <name type="common">Foxtail millet</name>
    <name type="synonym">Panicum italicum</name>
    <dbReference type="NCBI Taxonomy" id="4555"/>
    <lineage>
        <taxon>Eukaryota</taxon>
        <taxon>Viridiplantae</taxon>
        <taxon>Streptophyta</taxon>
        <taxon>Embryophyta</taxon>
        <taxon>Tracheophyta</taxon>
        <taxon>Spermatophyta</taxon>
        <taxon>Magnoliopsida</taxon>
        <taxon>Liliopsida</taxon>
        <taxon>Poales</taxon>
        <taxon>Poaceae</taxon>
        <taxon>PACMAD clade</taxon>
        <taxon>Panicoideae</taxon>
        <taxon>Panicodae</taxon>
        <taxon>Paniceae</taxon>
        <taxon>Cenchrinae</taxon>
        <taxon>Setaria</taxon>
    </lineage>
</organism>
<dbReference type="EnsemblPlants" id="KQL25833">
    <property type="protein sequence ID" value="KQL25833"/>
    <property type="gene ID" value="SETIT_030144mg"/>
</dbReference>
<dbReference type="eggNOG" id="KOG1995">
    <property type="taxonomic scope" value="Eukaryota"/>
</dbReference>
<dbReference type="SMART" id="SM00547">
    <property type="entry name" value="ZnF_RBZ"/>
    <property type="match status" value="3"/>
</dbReference>
<dbReference type="InterPro" id="IPR036443">
    <property type="entry name" value="Znf_RanBP2_sf"/>
</dbReference>
<dbReference type="PANTHER" id="PTHR12999:SF24">
    <property type="entry name" value="RANBP2-TYPE DOMAIN-CONTAINING PROTEIN"/>
    <property type="match status" value="1"/>
</dbReference>
<dbReference type="STRING" id="4555.K3ZU63"/>
<dbReference type="OMA" id="GSWTCNK"/>
<evidence type="ECO:0000256" key="1">
    <source>
        <dbReference type="ARBA" id="ARBA00022723"/>
    </source>
</evidence>
<dbReference type="InterPro" id="IPR001876">
    <property type="entry name" value="Znf_RanBP2"/>
</dbReference>
<evidence type="ECO:0000259" key="6">
    <source>
        <dbReference type="PROSITE" id="PS50199"/>
    </source>
</evidence>
<dbReference type="EMBL" id="AGNK02001254">
    <property type="status" value="NOT_ANNOTATED_CDS"/>
    <property type="molecule type" value="Genomic_DNA"/>
</dbReference>
<reference evidence="8" key="1">
    <citation type="journal article" date="2012" name="Nat. Biotechnol.">
        <title>Reference genome sequence of the model plant Setaria.</title>
        <authorList>
            <person name="Bennetzen J.L."/>
            <person name="Schmutz J."/>
            <person name="Wang H."/>
            <person name="Percifield R."/>
            <person name="Hawkins J."/>
            <person name="Pontaroli A.C."/>
            <person name="Estep M."/>
            <person name="Feng L."/>
            <person name="Vaughn J.N."/>
            <person name="Grimwood J."/>
            <person name="Jenkins J."/>
            <person name="Barry K."/>
            <person name="Lindquist E."/>
            <person name="Hellsten U."/>
            <person name="Deshpande S."/>
            <person name="Wang X."/>
            <person name="Wu X."/>
            <person name="Mitros T."/>
            <person name="Triplett J."/>
            <person name="Yang X."/>
            <person name="Ye C.Y."/>
            <person name="Mauro-Herrera M."/>
            <person name="Wang L."/>
            <person name="Li P."/>
            <person name="Sharma M."/>
            <person name="Sharma R."/>
            <person name="Ronald P.C."/>
            <person name="Panaud O."/>
            <person name="Kellogg E.A."/>
            <person name="Brutnell T.P."/>
            <person name="Doust A.N."/>
            <person name="Tuskan G.A."/>
            <person name="Rokhsar D."/>
            <person name="Devos K.M."/>
        </authorList>
    </citation>
    <scope>NUCLEOTIDE SEQUENCE [LARGE SCALE GENOMIC DNA]</scope>
    <source>
        <strain evidence="8">cv. Yugu1</strain>
    </source>
</reference>
<name>K3ZU63_SETIT</name>
<dbReference type="Gene3D" id="4.10.1060.10">
    <property type="entry name" value="Zinc finger, RanBP2-type"/>
    <property type="match status" value="3"/>
</dbReference>
<dbReference type="Pfam" id="PF00641">
    <property type="entry name" value="Zn_ribbon_RanBP"/>
    <property type="match status" value="3"/>
</dbReference>
<dbReference type="GO" id="GO:0003729">
    <property type="term" value="F:mRNA binding"/>
    <property type="evidence" value="ECO:0000318"/>
    <property type="project" value="GO_Central"/>
</dbReference>
<evidence type="ECO:0000313" key="8">
    <source>
        <dbReference type="Proteomes" id="UP000004995"/>
    </source>
</evidence>
<evidence type="ECO:0000256" key="4">
    <source>
        <dbReference type="PROSITE-ProRule" id="PRU00322"/>
    </source>
</evidence>
<dbReference type="GO" id="GO:0005737">
    <property type="term" value="C:cytoplasm"/>
    <property type="evidence" value="ECO:0000318"/>
    <property type="project" value="GO_Central"/>
</dbReference>
<dbReference type="Gramene" id="KQL25833">
    <property type="protein sequence ID" value="KQL25833"/>
    <property type="gene ID" value="SETIT_030144mg"/>
</dbReference>